<evidence type="ECO:0000256" key="3">
    <source>
        <dbReference type="ARBA" id="ARBA00023015"/>
    </source>
</evidence>
<dbReference type="SMART" id="SM00065">
    <property type="entry name" value="GAF"/>
    <property type="match status" value="1"/>
</dbReference>
<dbReference type="EMBL" id="CP002786">
    <property type="protein sequence ID" value="AEF39849.1"/>
    <property type="molecule type" value="Genomic_DNA"/>
</dbReference>
<dbReference type="RefSeq" id="WP_013806198.1">
    <property type="nucleotide sequence ID" value="NC_015564.1"/>
</dbReference>
<dbReference type="eggNOG" id="COG2203">
    <property type="taxonomic scope" value="Bacteria"/>
</dbReference>
<protein>
    <submittedName>
        <fullName evidence="6">Antar domain protein</fullName>
    </submittedName>
</protein>
<keyword evidence="3" id="KW-0805">Transcription regulation</keyword>
<dbReference type="AlphaFoldDB" id="F6EGC4"/>
<dbReference type="InterPro" id="IPR005561">
    <property type="entry name" value="ANTAR"/>
</dbReference>
<keyword evidence="1" id="KW-0808">Transferase</keyword>
<dbReference type="InterPro" id="IPR036388">
    <property type="entry name" value="WH-like_DNA-bd_sf"/>
</dbReference>
<evidence type="ECO:0000313" key="7">
    <source>
        <dbReference type="Proteomes" id="UP000009235"/>
    </source>
</evidence>
<evidence type="ECO:0000259" key="5">
    <source>
        <dbReference type="PROSITE" id="PS50921"/>
    </source>
</evidence>
<dbReference type="GO" id="GO:0016301">
    <property type="term" value="F:kinase activity"/>
    <property type="evidence" value="ECO:0007669"/>
    <property type="project" value="UniProtKB-KW"/>
</dbReference>
<dbReference type="PIRSF" id="PIRSF036625">
    <property type="entry name" value="GAF_ANTAR"/>
    <property type="match status" value="1"/>
</dbReference>
<dbReference type="eggNOG" id="COG3707">
    <property type="taxonomic scope" value="Bacteria"/>
</dbReference>
<dbReference type="InterPro" id="IPR029016">
    <property type="entry name" value="GAF-like_dom_sf"/>
</dbReference>
<dbReference type="HOGENOM" id="CLU_074354_2_1_11"/>
<dbReference type="InterPro" id="IPR003018">
    <property type="entry name" value="GAF"/>
</dbReference>
<dbReference type="SUPFAM" id="SSF52172">
    <property type="entry name" value="CheY-like"/>
    <property type="match status" value="1"/>
</dbReference>
<dbReference type="STRING" id="443218.AS9A_1397"/>
<proteinExistence type="predicted"/>
<gene>
    <name evidence="6" type="ordered locus">AS9A_1397</name>
</gene>
<evidence type="ECO:0000256" key="2">
    <source>
        <dbReference type="ARBA" id="ARBA00022777"/>
    </source>
</evidence>
<keyword evidence="2" id="KW-0418">Kinase</keyword>
<organism evidence="6 7">
    <name type="scientific">Hoyosella subflava (strain DSM 45089 / JCM 17490 / NBRC 109087 / DQS3-9A1)</name>
    <name type="common">Amycolicicoccus subflavus</name>
    <dbReference type="NCBI Taxonomy" id="443218"/>
    <lineage>
        <taxon>Bacteria</taxon>
        <taxon>Bacillati</taxon>
        <taxon>Actinomycetota</taxon>
        <taxon>Actinomycetes</taxon>
        <taxon>Mycobacteriales</taxon>
        <taxon>Hoyosellaceae</taxon>
        <taxon>Hoyosella</taxon>
    </lineage>
</organism>
<evidence type="ECO:0000256" key="4">
    <source>
        <dbReference type="ARBA" id="ARBA00023163"/>
    </source>
</evidence>
<reference evidence="6 7" key="1">
    <citation type="journal article" date="2011" name="J. Bacteriol.">
        <title>Complete genome sequence of Amycolicicoccus subflavus DQS3-9A1T, an actinomycete isolated from crude oil-polluted soil.</title>
        <authorList>
            <person name="Cai M."/>
            <person name="Chen W.M."/>
            <person name="Nie Y."/>
            <person name="Chi C.Q."/>
            <person name="Wang Y.N."/>
            <person name="Tang Y.Q."/>
            <person name="Li G.Y."/>
            <person name="Wu X.L."/>
        </authorList>
    </citation>
    <scope>NUCLEOTIDE SEQUENCE [LARGE SCALE GENOMIC DNA]</scope>
    <source>
        <strain evidence="7">DSM 45089 / DQS3-9A1</strain>
    </source>
</reference>
<dbReference type="InterPro" id="IPR012074">
    <property type="entry name" value="GAF_ANTAR"/>
</dbReference>
<dbReference type="Gene3D" id="3.30.450.40">
    <property type="match status" value="1"/>
</dbReference>
<dbReference type="Pfam" id="PF03861">
    <property type="entry name" value="ANTAR"/>
    <property type="match status" value="1"/>
</dbReference>
<dbReference type="GO" id="GO:0003723">
    <property type="term" value="F:RNA binding"/>
    <property type="evidence" value="ECO:0007669"/>
    <property type="project" value="InterPro"/>
</dbReference>
<dbReference type="Proteomes" id="UP000009235">
    <property type="component" value="Chromosome"/>
</dbReference>
<evidence type="ECO:0000256" key="1">
    <source>
        <dbReference type="ARBA" id="ARBA00022679"/>
    </source>
</evidence>
<dbReference type="InterPro" id="IPR011006">
    <property type="entry name" value="CheY-like_superfamily"/>
</dbReference>
<keyword evidence="4" id="KW-0804">Transcription</keyword>
<dbReference type="KEGG" id="asd:AS9A_1397"/>
<dbReference type="SUPFAM" id="SSF55781">
    <property type="entry name" value="GAF domain-like"/>
    <property type="match status" value="1"/>
</dbReference>
<dbReference type="PROSITE" id="PS50921">
    <property type="entry name" value="ANTAR"/>
    <property type="match status" value="1"/>
</dbReference>
<sequence length="243" mass="26713">MSSVSDGCDVHLRLAELARDMHGRSSASLDSVLEQTTRAALTHVPGARHAGITLITDRHEIKSVAPTDGYAALLDAIQRRHDEGPCLASAWDHQMVRTDDYTKDQRWPKFTAAALRETPIRSSVCFQLFTQNQLLGALNIHADEPHAFTESAEEVGMVLATHAAIALGTARRDGEFRSALATRDLIGQAKGILMERYKIDATEAFQLLVRLSQETNRRLAEVASEFVATNLEEAVPEGALERD</sequence>
<feature type="domain" description="ANTAR" evidence="5">
    <location>
        <begin position="166"/>
        <end position="227"/>
    </location>
</feature>
<dbReference type="SMART" id="SM01012">
    <property type="entry name" value="ANTAR"/>
    <property type="match status" value="1"/>
</dbReference>
<accession>F6EGC4</accession>
<keyword evidence="7" id="KW-1185">Reference proteome</keyword>
<name>F6EGC4_HOYSD</name>
<dbReference type="Gene3D" id="1.10.10.10">
    <property type="entry name" value="Winged helix-like DNA-binding domain superfamily/Winged helix DNA-binding domain"/>
    <property type="match status" value="1"/>
</dbReference>
<dbReference type="Pfam" id="PF13185">
    <property type="entry name" value="GAF_2"/>
    <property type="match status" value="1"/>
</dbReference>
<evidence type="ECO:0000313" key="6">
    <source>
        <dbReference type="EMBL" id="AEF39849.1"/>
    </source>
</evidence>